<dbReference type="Pfam" id="PF01425">
    <property type="entry name" value="Amidase"/>
    <property type="match status" value="1"/>
</dbReference>
<reference evidence="2 3" key="1">
    <citation type="submission" date="2024-01" db="EMBL/GenBank/DDBJ databases">
        <title>Characterization of antibiotic resistant novel bacterial strains and their environmental applications.</title>
        <authorList>
            <person name="Manzoor S."/>
            <person name="Abbas S."/>
            <person name="Arshad M."/>
            <person name="Ahmed I."/>
        </authorList>
    </citation>
    <scope>NUCLEOTIDE SEQUENCE [LARGE SCALE GENOMIC DNA]</scope>
    <source>
        <strain evidence="2 3">NCCP-602</strain>
    </source>
</reference>
<evidence type="ECO:0000259" key="1">
    <source>
        <dbReference type="Pfam" id="PF01425"/>
    </source>
</evidence>
<name>A0ABP3C4U6_9MICO</name>
<dbReference type="InterPro" id="IPR023631">
    <property type="entry name" value="Amidase_dom"/>
</dbReference>
<evidence type="ECO:0000313" key="2">
    <source>
        <dbReference type="EMBL" id="GAA0034682.1"/>
    </source>
</evidence>
<sequence length="484" mass="50667">MDELRWMSTRELAARIAAKEISAREALADQLRRIDEVNPAINAVVTRDDDRAMAAAAAADEALAAGAEPGPLHGVPMTHKDTHDTAGMRTTWGSPIFADRVPETDALIIARLRAAGVITSGKTNVPEFAAGSHTFNPVFGTTRNPYDLTKSASGSSGGVGAALAAGIQASGDGSDMGGSLRSPGSFNNVVGFRPSNGRIPHTRPGNPFAWLAQSGFMARTVSDVALLMSVGAGPEPGAPASLLEPGSVFDRPVFRLGAEVEPSLSGMRIGFSPDLAGLLPLEPEVRAIVSDTAAVFAGLGADVDDTIPDLRDADEVFTVRRALDFVGSWGPLLKTDRGRMKDSVVWNIEEGLRLTGAEVVSAETARARLSGEVDAFFAGHDVLVLTTCQVLPFDIGIEYPTEIDGVAMGSYLDWMRALCLISATGCPAVSVPAGFSASGLPVGVQLVARPGDDVRLLEVAHAFEQATLVAERHPDIPVVDVGEE</sequence>
<dbReference type="PANTHER" id="PTHR11895:SF76">
    <property type="entry name" value="INDOLEACETAMIDE HYDROLASE"/>
    <property type="match status" value="1"/>
</dbReference>
<dbReference type="EMBL" id="BAAAAF010000002">
    <property type="protein sequence ID" value="GAA0034682.1"/>
    <property type="molecule type" value="Genomic_DNA"/>
</dbReference>
<accession>A0ABP3C4U6</accession>
<dbReference type="SUPFAM" id="SSF75304">
    <property type="entry name" value="Amidase signature (AS) enzymes"/>
    <property type="match status" value="1"/>
</dbReference>
<dbReference type="PANTHER" id="PTHR11895">
    <property type="entry name" value="TRANSAMIDASE"/>
    <property type="match status" value="1"/>
</dbReference>
<dbReference type="Gene3D" id="3.90.1300.10">
    <property type="entry name" value="Amidase signature (AS) domain"/>
    <property type="match status" value="1"/>
</dbReference>
<evidence type="ECO:0000313" key="3">
    <source>
        <dbReference type="Proteomes" id="UP001498238"/>
    </source>
</evidence>
<dbReference type="InterPro" id="IPR036928">
    <property type="entry name" value="AS_sf"/>
</dbReference>
<dbReference type="InterPro" id="IPR000120">
    <property type="entry name" value="Amidase"/>
</dbReference>
<comment type="caution">
    <text evidence="2">The sequence shown here is derived from an EMBL/GenBank/DDBJ whole genome shotgun (WGS) entry which is preliminary data.</text>
</comment>
<feature type="domain" description="Amidase" evidence="1">
    <location>
        <begin position="26"/>
        <end position="457"/>
    </location>
</feature>
<gene>
    <name evidence="2" type="ORF">NCCP602_06430</name>
</gene>
<protein>
    <submittedName>
        <fullName evidence="2">Amidase</fullName>
    </submittedName>
</protein>
<proteinExistence type="predicted"/>
<dbReference type="RefSeq" id="WP_339391660.1">
    <property type="nucleotide sequence ID" value="NZ_BAAAAF010000002.1"/>
</dbReference>
<organism evidence="2 3">
    <name type="scientific">Brevibacterium metallidurans</name>
    <dbReference type="NCBI Taxonomy" id="1482676"/>
    <lineage>
        <taxon>Bacteria</taxon>
        <taxon>Bacillati</taxon>
        <taxon>Actinomycetota</taxon>
        <taxon>Actinomycetes</taxon>
        <taxon>Micrococcales</taxon>
        <taxon>Brevibacteriaceae</taxon>
        <taxon>Brevibacterium</taxon>
    </lineage>
</organism>
<keyword evidence="3" id="KW-1185">Reference proteome</keyword>
<dbReference type="Proteomes" id="UP001498238">
    <property type="component" value="Unassembled WGS sequence"/>
</dbReference>